<gene>
    <name evidence="2" type="ORF">COB13_14930</name>
</gene>
<proteinExistence type="predicted"/>
<dbReference type="PANTHER" id="PTHR43464">
    <property type="entry name" value="METHYLTRANSFERASE"/>
    <property type="match status" value="1"/>
</dbReference>
<organism evidence="2">
    <name type="scientific">OCS116 cluster bacterium</name>
    <dbReference type="NCBI Taxonomy" id="2030921"/>
    <lineage>
        <taxon>Bacteria</taxon>
        <taxon>Pseudomonadati</taxon>
        <taxon>Pseudomonadota</taxon>
        <taxon>Alphaproteobacteria</taxon>
        <taxon>OCS116 cluster</taxon>
    </lineage>
</organism>
<reference evidence="2" key="2">
    <citation type="journal article" date="2018" name="ISME J.">
        <title>A dynamic microbial community with high functional redundancy inhabits the cold, oxic subseafloor aquifer.</title>
        <authorList>
            <person name="Tully B.J."/>
            <person name="Wheat C.G."/>
            <person name="Glazer B.T."/>
            <person name="Huber J.A."/>
        </authorList>
    </citation>
    <scope>NUCLEOTIDE SEQUENCE</scope>
    <source>
        <strain evidence="2">NORP83</strain>
    </source>
</reference>
<dbReference type="EMBL" id="NVUS01000026">
    <property type="protein sequence ID" value="PCI97854.1"/>
    <property type="molecule type" value="Genomic_DNA"/>
</dbReference>
<dbReference type="AlphaFoldDB" id="A0A2A4YSX0"/>
<accession>A0A2A4YSX0</accession>
<feature type="domain" description="Methyltransferase type 12" evidence="1">
    <location>
        <begin position="46"/>
        <end position="139"/>
    </location>
</feature>
<protein>
    <submittedName>
        <fullName evidence="2">Methyltransferase</fullName>
    </submittedName>
</protein>
<dbReference type="Pfam" id="PF08242">
    <property type="entry name" value="Methyltransf_12"/>
    <property type="match status" value="1"/>
</dbReference>
<dbReference type="Gene3D" id="3.40.50.150">
    <property type="entry name" value="Vaccinia Virus protein VP39"/>
    <property type="match status" value="1"/>
</dbReference>
<dbReference type="PANTHER" id="PTHR43464:SF58">
    <property type="entry name" value="BLR7975 PROTEIN"/>
    <property type="match status" value="1"/>
</dbReference>
<keyword evidence="2" id="KW-0808">Transferase</keyword>
<dbReference type="GO" id="GO:0032259">
    <property type="term" value="P:methylation"/>
    <property type="evidence" value="ECO:0007669"/>
    <property type="project" value="UniProtKB-KW"/>
</dbReference>
<dbReference type="InterPro" id="IPR013217">
    <property type="entry name" value="Methyltransf_12"/>
</dbReference>
<keyword evidence="2" id="KW-0489">Methyltransferase</keyword>
<name>A0A2A4YSX0_9PROT</name>
<comment type="caution">
    <text evidence="2">The sequence shown here is derived from an EMBL/GenBank/DDBJ whole genome shotgun (WGS) entry which is preliminary data.</text>
</comment>
<evidence type="ECO:0000313" key="2">
    <source>
        <dbReference type="EMBL" id="PCI97854.1"/>
    </source>
</evidence>
<evidence type="ECO:0000259" key="1">
    <source>
        <dbReference type="Pfam" id="PF08242"/>
    </source>
</evidence>
<dbReference type="GO" id="GO:0008168">
    <property type="term" value="F:methyltransferase activity"/>
    <property type="evidence" value="ECO:0007669"/>
    <property type="project" value="UniProtKB-KW"/>
</dbReference>
<sequence>MKPTFSVPKHKSYIEGPPRMVPGYDGLLRMTGMLFAEHIPQVGRVLVLGAGGGLELKAFGDAYPNWVFDAVDPSAEMLTLAASTAAKHSERISFHEGTIEVAPEGPFDAASCILVFHHIALEQRLDILKQVHRRLKPGASFVIAHVSFPQTEPEKSQWIARHVAFGVPDGTDLKQLEHSRQAIGTRLSILSPEEDEAMLGEAGFSNISLFYAGFSFKGWVAYA</sequence>
<dbReference type="CDD" id="cd02440">
    <property type="entry name" value="AdoMet_MTases"/>
    <property type="match status" value="1"/>
</dbReference>
<dbReference type="InterPro" id="IPR029063">
    <property type="entry name" value="SAM-dependent_MTases_sf"/>
</dbReference>
<dbReference type="SUPFAM" id="SSF53335">
    <property type="entry name" value="S-adenosyl-L-methionine-dependent methyltransferases"/>
    <property type="match status" value="1"/>
</dbReference>
<reference key="1">
    <citation type="submission" date="2017-08" db="EMBL/GenBank/DDBJ databases">
        <title>A dynamic microbial community with high functional redundancy inhabits the cold, oxic subseafloor aquifer.</title>
        <authorList>
            <person name="Tully B.J."/>
            <person name="Wheat C.G."/>
            <person name="Glazer B.T."/>
            <person name="Huber J.A."/>
        </authorList>
    </citation>
    <scope>NUCLEOTIDE SEQUENCE [LARGE SCALE GENOMIC DNA]</scope>
</reference>